<name>A0ABR7IF19_9FIRM</name>
<dbReference type="InterPro" id="IPR036705">
    <property type="entry name" value="Ribosyl_crysJ1_sf"/>
</dbReference>
<dbReference type="EMBL" id="JACOQG010000002">
    <property type="protein sequence ID" value="MBC5778458.1"/>
    <property type="molecule type" value="Genomic_DNA"/>
</dbReference>
<dbReference type="Pfam" id="PF03747">
    <property type="entry name" value="ADP_ribosyl_GH"/>
    <property type="match status" value="1"/>
</dbReference>
<accession>A0ABR7IF19</accession>
<proteinExistence type="predicted"/>
<organism evidence="1 2">
    <name type="scientific">Blautia difficilis</name>
    <dbReference type="NCBI Taxonomy" id="2763027"/>
    <lineage>
        <taxon>Bacteria</taxon>
        <taxon>Bacillati</taxon>
        <taxon>Bacillota</taxon>
        <taxon>Clostridia</taxon>
        <taxon>Lachnospirales</taxon>
        <taxon>Lachnospiraceae</taxon>
        <taxon>Blautia</taxon>
    </lineage>
</organism>
<protein>
    <submittedName>
        <fullName evidence="1">ADP-ribosylglycohydrolase family protein</fullName>
    </submittedName>
</protein>
<gene>
    <name evidence="1" type="ORF">H8Z82_02060</name>
</gene>
<dbReference type="Gene3D" id="1.10.4080.10">
    <property type="entry name" value="ADP-ribosylation/Crystallin J1"/>
    <property type="match status" value="1"/>
</dbReference>
<reference evidence="1 2" key="1">
    <citation type="submission" date="2020-08" db="EMBL/GenBank/DDBJ databases">
        <title>Genome public.</title>
        <authorList>
            <person name="Liu C."/>
            <person name="Sun Q."/>
        </authorList>
    </citation>
    <scope>NUCLEOTIDE SEQUENCE [LARGE SCALE GENOMIC DNA]</scope>
    <source>
        <strain evidence="1 2">M29</strain>
    </source>
</reference>
<dbReference type="SUPFAM" id="SSF101478">
    <property type="entry name" value="ADP-ribosylglycohydrolase"/>
    <property type="match status" value="1"/>
</dbReference>
<dbReference type="Proteomes" id="UP000649826">
    <property type="component" value="Unassembled WGS sequence"/>
</dbReference>
<evidence type="ECO:0000313" key="1">
    <source>
        <dbReference type="EMBL" id="MBC5778458.1"/>
    </source>
</evidence>
<sequence length="483" mass="54673">MSDQYLSWIKEKDMKAWEKAQRIFREARPVVRSEEEQTWTDNVDVSKFYDDNLSLDWGSNVPGSGAPEKIMVAAVQALENRGYQVSEAGYRFLEQGLAAHQEQDFVKLHQLSALLRRELMNAQKDENSEYWKYKYYHSFEEYEKEVSFPDAVAVDTSTEDFKEKIRAGWLAQLVGGAMGTMVEGYTSENLQKAFGDVTGYLREPNTYNDDITFELAFLDAFSEKGYEVTAEDIALRWVGFIPCGWSAEELAIRNIKSGIFPPESGTHCNPFNEWIGAQMRAGICGMAAPGNPYMAARLAWRDGEVSHANNGILGEVFNAVMTSLAFVNTDIHSVVKASIDMIPKKSEYYSVISYAYECCMRCDSWQDALKACMDRYHTYNWIHAYPNACCEIIALIYGNGDFRETLHIITMCGIDVDCNAGMIMPLLAIQQGIQTIPSELLHPAFEKLETYMRGKYREISLEELVQETVDSICRAGAQNTGHV</sequence>
<keyword evidence="2" id="KW-1185">Reference proteome</keyword>
<dbReference type="InterPro" id="IPR005502">
    <property type="entry name" value="Ribosyl_crysJ1"/>
</dbReference>
<comment type="caution">
    <text evidence="1">The sequence shown here is derived from an EMBL/GenBank/DDBJ whole genome shotgun (WGS) entry which is preliminary data.</text>
</comment>
<evidence type="ECO:0000313" key="2">
    <source>
        <dbReference type="Proteomes" id="UP000649826"/>
    </source>
</evidence>